<reference evidence="2 3" key="1">
    <citation type="journal article" date="2016" name="Nat. Commun.">
        <title>Thousands of microbial genomes shed light on interconnected biogeochemical processes in an aquifer system.</title>
        <authorList>
            <person name="Anantharaman K."/>
            <person name="Brown C.T."/>
            <person name="Hug L.A."/>
            <person name="Sharon I."/>
            <person name="Castelle C.J."/>
            <person name="Probst A.J."/>
            <person name="Thomas B.C."/>
            <person name="Singh A."/>
            <person name="Wilkins M.J."/>
            <person name="Karaoz U."/>
            <person name="Brodie E.L."/>
            <person name="Williams K.H."/>
            <person name="Hubbard S.S."/>
            <person name="Banfield J.F."/>
        </authorList>
    </citation>
    <scope>NUCLEOTIDE SEQUENCE [LARGE SCALE GENOMIC DNA]</scope>
</reference>
<dbReference type="Pfam" id="PF13614">
    <property type="entry name" value="AAA_31"/>
    <property type="match status" value="1"/>
</dbReference>
<accession>A0A1F7VES4</accession>
<gene>
    <name evidence="2" type="ORF">A3H75_02395</name>
</gene>
<dbReference type="PANTHER" id="PTHR13696:SF52">
    <property type="entry name" value="PARA FAMILY PROTEIN CT_582"/>
    <property type="match status" value="1"/>
</dbReference>
<evidence type="ECO:0000313" key="3">
    <source>
        <dbReference type="Proteomes" id="UP000176678"/>
    </source>
</evidence>
<dbReference type="PIRSF" id="PIRSF009320">
    <property type="entry name" value="Nuc_binding_HP_1000"/>
    <property type="match status" value="1"/>
</dbReference>
<dbReference type="FunFam" id="3.40.50.300:FF:000285">
    <property type="entry name" value="Sporulation initiation inhibitor Soj"/>
    <property type="match status" value="1"/>
</dbReference>
<name>A0A1F7VES4_9BACT</name>
<proteinExistence type="predicted"/>
<dbReference type="InterPro" id="IPR050678">
    <property type="entry name" value="DNA_Partitioning_ATPase"/>
</dbReference>
<dbReference type="AlphaFoldDB" id="A0A1F7VES4"/>
<dbReference type="CDD" id="cd02042">
    <property type="entry name" value="ParAB_family"/>
    <property type="match status" value="1"/>
</dbReference>
<organism evidence="2 3">
    <name type="scientific">Candidatus Uhrbacteria bacterium RIFCSPLOWO2_02_FULL_51_9</name>
    <dbReference type="NCBI Taxonomy" id="1802410"/>
    <lineage>
        <taxon>Bacteria</taxon>
        <taxon>Candidatus Uhriibacteriota</taxon>
    </lineage>
</organism>
<dbReference type="InterPro" id="IPR025669">
    <property type="entry name" value="AAA_dom"/>
</dbReference>
<protein>
    <submittedName>
        <fullName evidence="2">Chromosome partitioning protein ParA</fullName>
    </submittedName>
</protein>
<comment type="caution">
    <text evidence="2">The sequence shown here is derived from an EMBL/GenBank/DDBJ whole genome shotgun (WGS) entry which is preliminary data.</text>
</comment>
<evidence type="ECO:0000313" key="2">
    <source>
        <dbReference type="EMBL" id="OGL89030.1"/>
    </source>
</evidence>
<feature type="domain" description="AAA" evidence="1">
    <location>
        <begin position="2"/>
        <end position="178"/>
    </location>
</feature>
<dbReference type="EMBL" id="MGES01000017">
    <property type="protein sequence ID" value="OGL89030.1"/>
    <property type="molecule type" value="Genomic_DNA"/>
</dbReference>
<evidence type="ECO:0000259" key="1">
    <source>
        <dbReference type="Pfam" id="PF13614"/>
    </source>
</evidence>
<dbReference type="PANTHER" id="PTHR13696">
    <property type="entry name" value="P-LOOP CONTAINING NUCLEOSIDE TRIPHOSPHATE HYDROLASE"/>
    <property type="match status" value="1"/>
</dbReference>
<dbReference type="Gene3D" id="3.40.50.300">
    <property type="entry name" value="P-loop containing nucleotide triphosphate hydrolases"/>
    <property type="match status" value="1"/>
</dbReference>
<dbReference type="STRING" id="1802410.A3H75_02395"/>
<dbReference type="SUPFAM" id="SSF52540">
    <property type="entry name" value="P-loop containing nucleoside triphosphate hydrolases"/>
    <property type="match status" value="1"/>
</dbReference>
<dbReference type="Proteomes" id="UP000176678">
    <property type="component" value="Unassembled WGS sequence"/>
</dbReference>
<sequence length="258" mass="28300">MAKIISVVNQKGGVGKTTTSVNLAAYLAAQGQFVLLIDLDPQGNATSGLGFRREDIEESLYDALIGTKSLREVVRNTAHEGLLLVPAAPNLAGANVELVNEPEREYRLQRIVEEAKHAYDYVVIDSPPSLGLLTINGLVAADEVLIPVQAEYYALEGLGQLLETIRLIQEHIKPELKIAGALLTMYDGRNSLSQDVWQELYRYFPNTIFRSVIPRTVRLAEAPSYGQSILAYDPEGKGAKAYERLAREMLALHAVSPA</sequence>
<dbReference type="InterPro" id="IPR027417">
    <property type="entry name" value="P-loop_NTPase"/>
</dbReference>